<sequence>MEDPSTPLIRIFVDADACPVKNEVYRVAERYGLKVFIVANSFMNVPRSDLIERVIVPEGPDVADGWIAERAGAHDIVITADIPLAARCVKNGASVLSPSGKVFDDDAIGMALASRNLMADLRSAGAVTRGPPPLSRQDVSRFLSALDLAVVKVKRKAGV</sequence>
<dbReference type="CDD" id="cd18720">
    <property type="entry name" value="PIN_YqxD-like"/>
    <property type="match status" value="1"/>
</dbReference>
<evidence type="ECO:0000256" key="1">
    <source>
        <dbReference type="ARBA" id="ARBA00008522"/>
    </source>
</evidence>
<dbReference type="Proteomes" id="UP000263993">
    <property type="component" value="Unassembled WGS sequence"/>
</dbReference>
<dbReference type="EMBL" id="QRGO01000001">
    <property type="protein sequence ID" value="RDV05754.1"/>
    <property type="molecule type" value="Genomic_DNA"/>
</dbReference>
<reference evidence="4" key="1">
    <citation type="submission" date="2018-08" db="EMBL/GenBank/DDBJ databases">
        <authorList>
            <person name="Kim S.-J."/>
            <person name="Jung G.-Y."/>
        </authorList>
    </citation>
    <scope>NUCLEOTIDE SEQUENCE [LARGE SCALE GENOMIC DNA]</scope>
    <source>
        <strain evidence="4">GY_H</strain>
    </source>
</reference>
<dbReference type="AlphaFoldDB" id="A0A371BDU2"/>
<evidence type="ECO:0000313" key="3">
    <source>
        <dbReference type="EMBL" id="RDV05754.1"/>
    </source>
</evidence>
<comment type="similarity">
    <text evidence="1 2">Belongs to the UPF0178 family.</text>
</comment>
<accession>A0A371BDU2</accession>
<keyword evidence="4" id="KW-1185">Reference proteome</keyword>
<proteinExistence type="inferred from homology"/>
<gene>
    <name evidence="3" type="ORF">DXH78_07145</name>
</gene>
<dbReference type="RefSeq" id="WP_115517777.1">
    <property type="nucleotide sequence ID" value="NZ_QRGO01000001.1"/>
</dbReference>
<dbReference type="Pfam" id="PF02639">
    <property type="entry name" value="DUF188"/>
    <property type="match status" value="1"/>
</dbReference>
<organism evidence="3 4">
    <name type="scientific">Undibacter mobilis</name>
    <dbReference type="NCBI Taxonomy" id="2292256"/>
    <lineage>
        <taxon>Bacteria</taxon>
        <taxon>Pseudomonadati</taxon>
        <taxon>Pseudomonadota</taxon>
        <taxon>Alphaproteobacteria</taxon>
        <taxon>Hyphomicrobiales</taxon>
        <taxon>Nitrobacteraceae</taxon>
        <taxon>Undibacter</taxon>
    </lineage>
</organism>
<dbReference type="PANTHER" id="PTHR35146:SF1">
    <property type="entry name" value="UPF0178 PROTEIN YAII"/>
    <property type="match status" value="1"/>
</dbReference>
<dbReference type="OrthoDB" id="9798918at2"/>
<protein>
    <recommendedName>
        <fullName evidence="2">UPF0178 protein DXH78_07145</fullName>
    </recommendedName>
</protein>
<dbReference type="NCBIfam" id="NF001095">
    <property type="entry name" value="PRK00124.1"/>
    <property type="match status" value="1"/>
</dbReference>
<evidence type="ECO:0000313" key="4">
    <source>
        <dbReference type="Proteomes" id="UP000263993"/>
    </source>
</evidence>
<evidence type="ECO:0000256" key="2">
    <source>
        <dbReference type="HAMAP-Rule" id="MF_00489"/>
    </source>
</evidence>
<dbReference type="InterPro" id="IPR003791">
    <property type="entry name" value="UPF0178"/>
</dbReference>
<name>A0A371BDU2_9BRAD</name>
<dbReference type="HAMAP" id="MF_00489">
    <property type="entry name" value="UPF0178"/>
    <property type="match status" value="1"/>
</dbReference>
<dbReference type="PANTHER" id="PTHR35146">
    <property type="entry name" value="UPF0178 PROTEIN YAII"/>
    <property type="match status" value="1"/>
</dbReference>
<comment type="caution">
    <text evidence="3">The sequence shown here is derived from an EMBL/GenBank/DDBJ whole genome shotgun (WGS) entry which is preliminary data.</text>
</comment>